<reference evidence="4 5" key="1">
    <citation type="submission" date="2017-01" db="EMBL/GenBank/DDBJ databases">
        <title>Draft genome sequence of Bacillus oleronius.</title>
        <authorList>
            <person name="Allam M."/>
        </authorList>
    </citation>
    <scope>NUCLEOTIDE SEQUENCE [LARGE SCALE GENOMIC DNA]</scope>
    <source>
        <strain evidence="4 5">DSM 9356</strain>
    </source>
</reference>
<dbReference type="GO" id="GO:0005737">
    <property type="term" value="C:cytoplasm"/>
    <property type="evidence" value="ECO:0007669"/>
    <property type="project" value="UniProtKB-SubCell"/>
</dbReference>
<comment type="caution">
    <text evidence="4">The sequence shown here is derived from an EMBL/GenBank/DDBJ whole genome shotgun (WGS) entry which is preliminary data.</text>
</comment>
<dbReference type="GeneID" id="79866324"/>
<gene>
    <name evidence="4" type="ORF">BWZ43_23235</name>
    <name evidence="3" type="ORF">P5X88_08975</name>
</gene>
<name>A0A8E2I4I4_9BACI</name>
<dbReference type="NCBIfam" id="NF002777">
    <property type="entry name" value="PRK02886.1"/>
    <property type="match status" value="1"/>
</dbReference>
<dbReference type="EMBL" id="MTLA01000392">
    <property type="protein sequence ID" value="OOP66003.1"/>
    <property type="molecule type" value="Genomic_DNA"/>
</dbReference>
<comment type="similarity">
    <text evidence="2">Belongs to the UPF0298 family.</text>
</comment>
<dbReference type="HAMAP" id="MF_01126">
    <property type="entry name" value="UPF0298"/>
    <property type="match status" value="1"/>
</dbReference>
<evidence type="ECO:0000256" key="1">
    <source>
        <dbReference type="ARBA" id="ARBA00022490"/>
    </source>
</evidence>
<evidence type="ECO:0000256" key="2">
    <source>
        <dbReference type="HAMAP-Rule" id="MF_01126"/>
    </source>
</evidence>
<keyword evidence="5" id="KW-1185">Reference proteome</keyword>
<dbReference type="PIRSF" id="PIRSF031653">
    <property type="entry name" value="UCP031653"/>
    <property type="match status" value="1"/>
</dbReference>
<proteinExistence type="inferred from homology"/>
<organism evidence="4 5">
    <name type="scientific">Heyndrickxia oleronia</name>
    <dbReference type="NCBI Taxonomy" id="38875"/>
    <lineage>
        <taxon>Bacteria</taxon>
        <taxon>Bacillati</taxon>
        <taxon>Bacillota</taxon>
        <taxon>Bacilli</taxon>
        <taxon>Bacillales</taxon>
        <taxon>Bacillaceae</taxon>
        <taxon>Heyndrickxia</taxon>
    </lineage>
</organism>
<accession>A0A8E2I4I4</accession>
<dbReference type="AlphaFoldDB" id="A0A8E2I4I4"/>
<keyword evidence="1 2" id="KW-0963">Cytoplasm</keyword>
<sequence>MFNERQSLIIWLYNLKHAKTLRRFGNVHYVSKRMKYVVLYCDRQEIEELQEKFSSMPFVRKVDLSWKPFLKTEYENSKPDKAKEYDYKIGL</sequence>
<comment type="subcellular location">
    <subcellularLocation>
        <location evidence="2">Cytoplasm</location>
    </subcellularLocation>
</comment>
<dbReference type="Proteomes" id="UP001159179">
    <property type="component" value="Unassembled WGS sequence"/>
</dbReference>
<dbReference type="Proteomes" id="UP000189761">
    <property type="component" value="Unassembled WGS sequence"/>
</dbReference>
<evidence type="ECO:0000313" key="5">
    <source>
        <dbReference type="Proteomes" id="UP000189761"/>
    </source>
</evidence>
<dbReference type="InterPro" id="IPR016979">
    <property type="entry name" value="DUF2129"/>
</dbReference>
<evidence type="ECO:0000313" key="4">
    <source>
        <dbReference type="EMBL" id="OOP66003.1"/>
    </source>
</evidence>
<evidence type="ECO:0000313" key="3">
    <source>
        <dbReference type="EMBL" id="MDH5161069.1"/>
    </source>
</evidence>
<dbReference type="RefSeq" id="WP_058002528.1">
    <property type="nucleotide sequence ID" value="NZ_BOQX01000001.1"/>
</dbReference>
<dbReference type="Pfam" id="PF09902">
    <property type="entry name" value="DUF2129"/>
    <property type="match status" value="1"/>
</dbReference>
<reference evidence="3" key="2">
    <citation type="submission" date="2023-03" db="EMBL/GenBank/DDBJ databases">
        <title>Bacterial isolates from washroom surfaces on a university campus.</title>
        <authorList>
            <person name="Holman D.B."/>
            <person name="Gzyl K.E."/>
            <person name="Taheri A.E."/>
        </authorList>
    </citation>
    <scope>NUCLEOTIDE SEQUENCE</scope>
    <source>
        <strain evidence="3">RD03</strain>
    </source>
</reference>
<protein>
    <recommendedName>
        <fullName evidence="2">UPF0298 protein BWZ43_23235</fullName>
    </recommendedName>
</protein>
<dbReference type="EMBL" id="JAROYP010000004">
    <property type="protein sequence ID" value="MDH5161069.1"/>
    <property type="molecule type" value="Genomic_DNA"/>
</dbReference>